<dbReference type="SMART" id="SM00186">
    <property type="entry name" value="FBG"/>
    <property type="match status" value="1"/>
</dbReference>
<evidence type="ECO:0000259" key="1">
    <source>
        <dbReference type="PROSITE" id="PS51406"/>
    </source>
</evidence>
<evidence type="ECO:0000313" key="2">
    <source>
        <dbReference type="EMBL" id="WAR29189.1"/>
    </source>
</evidence>
<dbReference type="EMBL" id="CP111027">
    <property type="protein sequence ID" value="WAR29189.1"/>
    <property type="molecule type" value="Genomic_DNA"/>
</dbReference>
<sequence>SSGVSLLIIDVHICEVFQHRVNGSVDFYRNFSSYEAGFGSLSGEFWLVTSTVADYLPSTANGGADNMAFSTFDRDNDRSGINCASSYHGAWWYNHCYQYANLNGDYLTPGTHSSYSMTFDEYVSLKTSRMMFRTT</sequence>
<dbReference type="Gene3D" id="4.10.530.10">
    <property type="entry name" value="Gamma-fibrinogen Carboxyl Terminal Fragment, domain 2"/>
    <property type="match status" value="1"/>
</dbReference>
<feature type="non-terminal residue" evidence="2">
    <location>
        <position position="135"/>
    </location>
</feature>
<dbReference type="Pfam" id="PF00147">
    <property type="entry name" value="Fibrinogen_C"/>
    <property type="match status" value="2"/>
</dbReference>
<dbReference type="Proteomes" id="UP001164746">
    <property type="component" value="Chromosome 16"/>
</dbReference>
<name>A0ABY7G6M7_MYAAR</name>
<accession>A0ABY7G6M7</accession>
<dbReference type="InterPro" id="IPR036056">
    <property type="entry name" value="Fibrinogen-like_C"/>
</dbReference>
<keyword evidence="3" id="KW-1185">Reference proteome</keyword>
<dbReference type="PANTHER" id="PTHR19143">
    <property type="entry name" value="FIBRINOGEN/TENASCIN/ANGIOPOEITIN"/>
    <property type="match status" value="1"/>
</dbReference>
<reference evidence="2" key="1">
    <citation type="submission" date="2022-11" db="EMBL/GenBank/DDBJ databases">
        <title>Centuries of genome instability and evolution in soft-shell clam transmissible cancer (bioRxiv).</title>
        <authorList>
            <person name="Hart S.F.M."/>
            <person name="Yonemitsu M.A."/>
            <person name="Giersch R.M."/>
            <person name="Beal B.F."/>
            <person name="Arriagada G."/>
            <person name="Davis B.W."/>
            <person name="Ostrander E.A."/>
            <person name="Goff S.P."/>
            <person name="Metzger M.J."/>
        </authorList>
    </citation>
    <scope>NUCLEOTIDE SEQUENCE</scope>
    <source>
        <strain evidence="2">MELC-2E11</strain>
        <tissue evidence="2">Siphon/mantle</tissue>
    </source>
</reference>
<dbReference type="SUPFAM" id="SSF56496">
    <property type="entry name" value="Fibrinogen C-terminal domain-like"/>
    <property type="match status" value="1"/>
</dbReference>
<proteinExistence type="predicted"/>
<dbReference type="PROSITE" id="PS51406">
    <property type="entry name" value="FIBRINOGEN_C_2"/>
    <property type="match status" value="1"/>
</dbReference>
<feature type="domain" description="Fibrinogen C-terminal" evidence="1">
    <location>
        <begin position="66"/>
        <end position="135"/>
    </location>
</feature>
<evidence type="ECO:0000313" key="3">
    <source>
        <dbReference type="Proteomes" id="UP001164746"/>
    </source>
</evidence>
<protein>
    <submittedName>
        <fullName evidence="2">FCN1-like protein</fullName>
    </submittedName>
</protein>
<dbReference type="InterPro" id="IPR014716">
    <property type="entry name" value="Fibrinogen_a/b/g_C_1"/>
</dbReference>
<dbReference type="Gene3D" id="3.90.215.10">
    <property type="entry name" value="Gamma Fibrinogen, chain A, domain 1"/>
    <property type="match status" value="1"/>
</dbReference>
<organism evidence="2 3">
    <name type="scientific">Mya arenaria</name>
    <name type="common">Soft-shell clam</name>
    <dbReference type="NCBI Taxonomy" id="6604"/>
    <lineage>
        <taxon>Eukaryota</taxon>
        <taxon>Metazoa</taxon>
        <taxon>Spiralia</taxon>
        <taxon>Lophotrochozoa</taxon>
        <taxon>Mollusca</taxon>
        <taxon>Bivalvia</taxon>
        <taxon>Autobranchia</taxon>
        <taxon>Heteroconchia</taxon>
        <taxon>Euheterodonta</taxon>
        <taxon>Imparidentia</taxon>
        <taxon>Neoheterodontei</taxon>
        <taxon>Myida</taxon>
        <taxon>Myoidea</taxon>
        <taxon>Myidae</taxon>
        <taxon>Mya</taxon>
    </lineage>
</organism>
<gene>
    <name evidence="2" type="ORF">MAR_002757</name>
</gene>
<dbReference type="InterPro" id="IPR002181">
    <property type="entry name" value="Fibrinogen_a/b/g_C_dom"/>
</dbReference>
<dbReference type="InterPro" id="IPR050373">
    <property type="entry name" value="Fibrinogen_C-term_domain"/>
</dbReference>